<reference evidence="3" key="1">
    <citation type="journal article" date="2017" name="Nat. Commun.">
        <title>The asparagus genome sheds light on the origin and evolution of a young Y chromosome.</title>
        <authorList>
            <person name="Harkess A."/>
            <person name="Zhou J."/>
            <person name="Xu C."/>
            <person name="Bowers J.E."/>
            <person name="Van der Hulst R."/>
            <person name="Ayyampalayam S."/>
            <person name="Mercati F."/>
            <person name="Riccardi P."/>
            <person name="McKain M.R."/>
            <person name="Kakrana A."/>
            <person name="Tang H."/>
            <person name="Ray J."/>
            <person name="Groenendijk J."/>
            <person name="Arikit S."/>
            <person name="Mathioni S.M."/>
            <person name="Nakano M."/>
            <person name="Shan H."/>
            <person name="Telgmann-Rauber A."/>
            <person name="Kanno A."/>
            <person name="Yue Z."/>
            <person name="Chen H."/>
            <person name="Li W."/>
            <person name="Chen Y."/>
            <person name="Xu X."/>
            <person name="Zhang Y."/>
            <person name="Luo S."/>
            <person name="Chen H."/>
            <person name="Gao J."/>
            <person name="Mao Z."/>
            <person name="Pires J.C."/>
            <person name="Luo M."/>
            <person name="Kudrna D."/>
            <person name="Wing R.A."/>
            <person name="Meyers B.C."/>
            <person name="Yi K."/>
            <person name="Kong H."/>
            <person name="Lavrijsen P."/>
            <person name="Sunseri F."/>
            <person name="Falavigna A."/>
            <person name="Ye Y."/>
            <person name="Leebens-Mack J.H."/>
            <person name="Chen G."/>
        </authorList>
    </citation>
    <scope>NUCLEOTIDE SEQUENCE [LARGE SCALE GENOMIC DNA]</scope>
    <source>
        <strain evidence="3">cv. DH0086</strain>
    </source>
</reference>
<dbReference type="AlphaFoldDB" id="A0A5P1FKH7"/>
<protein>
    <submittedName>
        <fullName evidence="2">Uncharacterized protein</fullName>
    </submittedName>
</protein>
<gene>
    <name evidence="2" type="ORF">A4U43_C02F15900</name>
</gene>
<sequence>MKITIAHQWRHVYELVSEIKEQRFSFDAPNEETHNLQNDKSTDEQMERWRRDPTLKSGLTDGGCRGLTDGGCRGRGGDAERMSRADSRRMSMADVRSAERR</sequence>
<dbReference type="EMBL" id="CM007382">
    <property type="protein sequence ID" value="ONK78223.1"/>
    <property type="molecule type" value="Genomic_DNA"/>
</dbReference>
<dbReference type="Proteomes" id="UP000243459">
    <property type="component" value="Chromosome 2"/>
</dbReference>
<name>A0A5P1FKH7_ASPOF</name>
<feature type="compositionally biased region" description="Gly residues" evidence="1">
    <location>
        <begin position="60"/>
        <end position="74"/>
    </location>
</feature>
<evidence type="ECO:0000256" key="1">
    <source>
        <dbReference type="SAM" id="MobiDB-lite"/>
    </source>
</evidence>
<accession>A0A5P1FKH7</accession>
<evidence type="ECO:0000313" key="2">
    <source>
        <dbReference type="EMBL" id="ONK78223.1"/>
    </source>
</evidence>
<organism evidence="2 3">
    <name type="scientific">Asparagus officinalis</name>
    <name type="common">Garden asparagus</name>
    <dbReference type="NCBI Taxonomy" id="4686"/>
    <lineage>
        <taxon>Eukaryota</taxon>
        <taxon>Viridiplantae</taxon>
        <taxon>Streptophyta</taxon>
        <taxon>Embryophyta</taxon>
        <taxon>Tracheophyta</taxon>
        <taxon>Spermatophyta</taxon>
        <taxon>Magnoliopsida</taxon>
        <taxon>Liliopsida</taxon>
        <taxon>Asparagales</taxon>
        <taxon>Asparagaceae</taxon>
        <taxon>Asparagoideae</taxon>
        <taxon>Asparagus</taxon>
    </lineage>
</organism>
<keyword evidence="3" id="KW-1185">Reference proteome</keyword>
<proteinExistence type="predicted"/>
<feature type="region of interest" description="Disordered" evidence="1">
    <location>
        <begin position="27"/>
        <end position="101"/>
    </location>
</feature>
<evidence type="ECO:0000313" key="3">
    <source>
        <dbReference type="Proteomes" id="UP000243459"/>
    </source>
</evidence>
<dbReference type="Gramene" id="ONK78223">
    <property type="protein sequence ID" value="ONK78223"/>
    <property type="gene ID" value="A4U43_C02F15900"/>
</dbReference>
<feature type="compositionally biased region" description="Basic and acidic residues" evidence="1">
    <location>
        <begin position="40"/>
        <end position="54"/>
    </location>
</feature>
<feature type="compositionally biased region" description="Basic and acidic residues" evidence="1">
    <location>
        <begin position="75"/>
        <end position="101"/>
    </location>
</feature>